<keyword evidence="12" id="KW-1185">Reference proteome</keyword>
<evidence type="ECO:0000256" key="7">
    <source>
        <dbReference type="ARBA" id="ARBA00022989"/>
    </source>
</evidence>
<feature type="transmembrane region" description="Helical" evidence="9">
    <location>
        <begin position="209"/>
        <end position="228"/>
    </location>
</feature>
<keyword evidence="6" id="KW-0029">Amino-acid transport</keyword>
<evidence type="ECO:0000256" key="9">
    <source>
        <dbReference type="RuleBase" id="RU363032"/>
    </source>
</evidence>
<sequence length="340" mass="36628">MAPVPPADPAPAPPAPPSPPWWRDRRIVPWVVQAVVGLLVLLLIAFLLGNLVRNLTAAGLLLSWRWLQQPAGFDISESVLPFNAQLPYWRALAAGLVNTIRAVVVGLVGATLLGTLVGMASFSHNGLLRRLARVYVEVVRNIPLLLQLVFWYFVVFLTLPNGVAAIQLPGVVLAKSGLYIAGFGDGLRWMGPMLVNGVWQAPVRLSVEFGALITGLIVYSGAFIAEVVRGGIAAVPKGQWEAASSLGLSWFATLRRIVLPQSLRVIVPGLNTQYISLAKNSSLAVAVGYTDLYSVAETTLNQTGRAVEVILVLLAAYLTLDLLISALMNGLNHLVQIRER</sequence>
<feature type="transmembrane region" description="Helical" evidence="9">
    <location>
        <begin position="100"/>
        <end position="122"/>
    </location>
</feature>
<dbReference type="CDD" id="cd06261">
    <property type="entry name" value="TM_PBP2"/>
    <property type="match status" value="1"/>
</dbReference>
<feature type="transmembrane region" description="Helical" evidence="9">
    <location>
        <begin position="171"/>
        <end position="189"/>
    </location>
</feature>
<proteinExistence type="inferred from homology"/>
<accession>A0ABX5FB88</accession>
<reference evidence="11 12" key="1">
    <citation type="submission" date="2018-03" db="EMBL/GenBank/DDBJ databases">
        <title>The ancient ancestry and fast evolution of plastids.</title>
        <authorList>
            <person name="Moore K.R."/>
            <person name="Magnabosco C."/>
            <person name="Momper L."/>
            <person name="Gold D.A."/>
            <person name="Bosak T."/>
            <person name="Fournier G.P."/>
        </authorList>
    </citation>
    <scope>NUCLEOTIDE SEQUENCE [LARGE SCALE GENOMIC DNA]</scope>
    <source>
        <strain evidence="11 12">CCALA 015</strain>
    </source>
</reference>
<evidence type="ECO:0000256" key="4">
    <source>
        <dbReference type="ARBA" id="ARBA00022475"/>
    </source>
</evidence>
<dbReference type="Gene3D" id="1.10.3720.10">
    <property type="entry name" value="MetI-like"/>
    <property type="match status" value="1"/>
</dbReference>
<dbReference type="InterPro" id="IPR000515">
    <property type="entry name" value="MetI-like"/>
</dbReference>
<keyword evidence="4" id="KW-1003">Cell membrane</keyword>
<dbReference type="InterPro" id="IPR010065">
    <property type="entry name" value="AA_ABC_transptr_permease_3TM"/>
</dbReference>
<evidence type="ECO:0000256" key="8">
    <source>
        <dbReference type="ARBA" id="ARBA00023136"/>
    </source>
</evidence>
<dbReference type="NCBIfam" id="TIGR01726">
    <property type="entry name" value="HEQRo_perm_3TM"/>
    <property type="match status" value="1"/>
</dbReference>
<evidence type="ECO:0000256" key="1">
    <source>
        <dbReference type="ARBA" id="ARBA00004651"/>
    </source>
</evidence>
<gene>
    <name evidence="11" type="ORF">C7B81_02840</name>
</gene>
<feature type="domain" description="ABC transmembrane type-1" evidence="10">
    <location>
        <begin position="96"/>
        <end position="324"/>
    </location>
</feature>
<dbReference type="SUPFAM" id="SSF161098">
    <property type="entry name" value="MetI-like"/>
    <property type="match status" value="1"/>
</dbReference>
<keyword evidence="3 9" id="KW-0813">Transport</keyword>
<keyword evidence="8 9" id="KW-0472">Membrane</keyword>
<dbReference type="RefSeq" id="WP_106219812.1">
    <property type="nucleotide sequence ID" value="NZ_PVWP01000002.1"/>
</dbReference>
<dbReference type="EMBL" id="PVWP01000002">
    <property type="protein sequence ID" value="PSB38529.1"/>
    <property type="molecule type" value="Genomic_DNA"/>
</dbReference>
<organism evidence="11 12">
    <name type="scientific">Aphanothece cf. minutissima CCALA 015</name>
    <dbReference type="NCBI Taxonomy" id="2107695"/>
    <lineage>
        <taxon>Bacteria</taxon>
        <taxon>Bacillati</taxon>
        <taxon>Cyanobacteriota</taxon>
        <taxon>Cyanophyceae</taxon>
        <taxon>Oscillatoriophycideae</taxon>
        <taxon>Chroococcales</taxon>
        <taxon>Aphanothecaceae</taxon>
        <taxon>Aphanothece</taxon>
    </lineage>
</organism>
<dbReference type="Pfam" id="PF00528">
    <property type="entry name" value="BPD_transp_1"/>
    <property type="match status" value="1"/>
</dbReference>
<dbReference type="InterPro" id="IPR043429">
    <property type="entry name" value="ArtM/GltK/GlnP/TcyL/YhdX-like"/>
</dbReference>
<dbReference type="PANTHER" id="PTHR30614">
    <property type="entry name" value="MEMBRANE COMPONENT OF AMINO ACID ABC TRANSPORTER"/>
    <property type="match status" value="1"/>
</dbReference>
<evidence type="ECO:0000256" key="3">
    <source>
        <dbReference type="ARBA" id="ARBA00022448"/>
    </source>
</evidence>
<comment type="similarity">
    <text evidence="2">Belongs to the binding-protein-dependent transport system permease family. HisMQ subfamily.</text>
</comment>
<feature type="transmembrane region" description="Helical" evidence="9">
    <location>
        <begin position="142"/>
        <end position="159"/>
    </location>
</feature>
<comment type="caution">
    <text evidence="11">The sequence shown here is derived from an EMBL/GenBank/DDBJ whole genome shotgun (WGS) entry which is preliminary data.</text>
</comment>
<feature type="transmembrane region" description="Helical" evidence="9">
    <location>
        <begin position="27"/>
        <end position="48"/>
    </location>
</feature>
<keyword evidence="7 9" id="KW-1133">Transmembrane helix</keyword>
<dbReference type="PANTHER" id="PTHR30614:SF37">
    <property type="entry name" value="AMINO-ACID ABC TRANSPORTER PERMEASE PROTEIN YHDX-RELATED"/>
    <property type="match status" value="1"/>
</dbReference>
<evidence type="ECO:0000256" key="6">
    <source>
        <dbReference type="ARBA" id="ARBA00022970"/>
    </source>
</evidence>
<keyword evidence="5 9" id="KW-0812">Transmembrane</keyword>
<evidence type="ECO:0000256" key="2">
    <source>
        <dbReference type="ARBA" id="ARBA00010072"/>
    </source>
</evidence>
<dbReference type="PROSITE" id="PS50928">
    <property type="entry name" value="ABC_TM1"/>
    <property type="match status" value="1"/>
</dbReference>
<evidence type="ECO:0000259" key="10">
    <source>
        <dbReference type="PROSITE" id="PS50928"/>
    </source>
</evidence>
<evidence type="ECO:0000313" key="11">
    <source>
        <dbReference type="EMBL" id="PSB38529.1"/>
    </source>
</evidence>
<dbReference type="InterPro" id="IPR035906">
    <property type="entry name" value="MetI-like_sf"/>
</dbReference>
<comment type="subcellular location">
    <subcellularLocation>
        <location evidence="1 9">Cell membrane</location>
        <topology evidence="1 9">Multi-pass membrane protein</topology>
    </subcellularLocation>
</comment>
<evidence type="ECO:0000313" key="12">
    <source>
        <dbReference type="Proteomes" id="UP000238218"/>
    </source>
</evidence>
<feature type="transmembrane region" description="Helical" evidence="9">
    <location>
        <begin position="309"/>
        <end position="331"/>
    </location>
</feature>
<name>A0ABX5FB88_9CHRO</name>
<evidence type="ECO:0000256" key="5">
    <source>
        <dbReference type="ARBA" id="ARBA00022692"/>
    </source>
</evidence>
<protein>
    <submittedName>
        <fullName evidence="11">Amino acid ABC transporter permease</fullName>
    </submittedName>
</protein>
<dbReference type="Proteomes" id="UP000238218">
    <property type="component" value="Unassembled WGS sequence"/>
</dbReference>